<evidence type="ECO:0000313" key="2">
    <source>
        <dbReference type="EMBL" id="GAA2151577.1"/>
    </source>
</evidence>
<sequence>MNRTYAQAMTDVPVHARQPGSAPTYGRELLELLRIVVVAGVAVGILVIGLGGRLAMLLLRLTSPGDVVGVTSDDGFEIGRTTLAGTYNLMLVGASVGLIGAVAYVAVAPWLIGRRWFRYLTVGVTAAALGGALLLHDDGVDFTRTGPLWFAVALFLALPFGSGVALAAVTDAVSRPGSWTSRGHARWVLPVVLVGLVLPVLPLLLPLTVVLAVLLALHRLLLAPIRASTVATLAVRSAFFAIPALSFVALGQDLAELF</sequence>
<feature type="transmembrane region" description="Helical" evidence="1">
    <location>
        <begin position="229"/>
        <end position="250"/>
    </location>
</feature>
<feature type="transmembrane region" description="Helical" evidence="1">
    <location>
        <begin position="32"/>
        <end position="51"/>
    </location>
</feature>
<feature type="transmembrane region" description="Helical" evidence="1">
    <location>
        <begin position="148"/>
        <end position="169"/>
    </location>
</feature>
<feature type="transmembrane region" description="Helical" evidence="1">
    <location>
        <begin position="116"/>
        <end position="136"/>
    </location>
</feature>
<reference evidence="3" key="1">
    <citation type="journal article" date="2019" name="Int. J. Syst. Evol. Microbiol.">
        <title>The Global Catalogue of Microorganisms (GCM) 10K type strain sequencing project: providing services to taxonomists for standard genome sequencing and annotation.</title>
        <authorList>
            <consortium name="The Broad Institute Genomics Platform"/>
            <consortium name="The Broad Institute Genome Sequencing Center for Infectious Disease"/>
            <person name="Wu L."/>
            <person name="Ma J."/>
        </authorList>
    </citation>
    <scope>NUCLEOTIDE SEQUENCE [LARGE SCALE GENOMIC DNA]</scope>
    <source>
        <strain evidence="3">JCM 16022</strain>
    </source>
</reference>
<keyword evidence="1" id="KW-0472">Membrane</keyword>
<gene>
    <name evidence="2" type="ORF">GCM10009844_33980</name>
</gene>
<keyword evidence="1" id="KW-0812">Transmembrane</keyword>
<proteinExistence type="predicted"/>
<organism evidence="2 3">
    <name type="scientific">Nocardioides koreensis</name>
    <dbReference type="NCBI Taxonomy" id="433651"/>
    <lineage>
        <taxon>Bacteria</taxon>
        <taxon>Bacillati</taxon>
        <taxon>Actinomycetota</taxon>
        <taxon>Actinomycetes</taxon>
        <taxon>Propionibacteriales</taxon>
        <taxon>Nocardioidaceae</taxon>
        <taxon>Nocardioides</taxon>
    </lineage>
</organism>
<name>A0ABP5LUH1_9ACTN</name>
<keyword evidence="3" id="KW-1185">Reference proteome</keyword>
<dbReference type="EMBL" id="BAAAQR010000011">
    <property type="protein sequence ID" value="GAA2151577.1"/>
    <property type="molecule type" value="Genomic_DNA"/>
</dbReference>
<evidence type="ECO:0000256" key="1">
    <source>
        <dbReference type="SAM" id="Phobius"/>
    </source>
</evidence>
<accession>A0ABP5LUH1</accession>
<dbReference type="Proteomes" id="UP001501771">
    <property type="component" value="Unassembled WGS sequence"/>
</dbReference>
<feature type="transmembrane region" description="Helical" evidence="1">
    <location>
        <begin position="189"/>
        <end position="217"/>
    </location>
</feature>
<feature type="transmembrane region" description="Helical" evidence="1">
    <location>
        <begin position="89"/>
        <end position="110"/>
    </location>
</feature>
<comment type="caution">
    <text evidence="2">The sequence shown here is derived from an EMBL/GenBank/DDBJ whole genome shotgun (WGS) entry which is preliminary data.</text>
</comment>
<protein>
    <submittedName>
        <fullName evidence="2">Uncharacterized protein</fullName>
    </submittedName>
</protein>
<keyword evidence="1" id="KW-1133">Transmembrane helix</keyword>
<evidence type="ECO:0000313" key="3">
    <source>
        <dbReference type="Proteomes" id="UP001501771"/>
    </source>
</evidence>